<dbReference type="GO" id="GO:0055085">
    <property type="term" value="P:transmembrane transport"/>
    <property type="evidence" value="ECO:0007669"/>
    <property type="project" value="InterPro"/>
</dbReference>
<sequence>MNSRIDDHRHAKKAARAGSHGPMHWINGLAVARGHEARWLPHDVVAGVTLSAVLVPAGMAYAEAAGLPAANGLYASFAASLAYAVFGHRRILVLGPDLRDCSACRAASIRTRRIWAGAR</sequence>
<evidence type="ECO:0000256" key="3">
    <source>
        <dbReference type="ARBA" id="ARBA00022989"/>
    </source>
</evidence>
<keyword evidence="2" id="KW-0812">Transmembrane</keyword>
<evidence type="ECO:0000256" key="2">
    <source>
        <dbReference type="ARBA" id="ARBA00022692"/>
    </source>
</evidence>
<organism evidence="6 7">
    <name type="scientific">Paraburkholderia franconis</name>
    <dbReference type="NCBI Taxonomy" id="2654983"/>
    <lineage>
        <taxon>Bacteria</taxon>
        <taxon>Pseudomonadati</taxon>
        <taxon>Pseudomonadota</taxon>
        <taxon>Betaproteobacteria</taxon>
        <taxon>Burkholderiales</taxon>
        <taxon>Burkholderiaceae</taxon>
        <taxon>Paraburkholderia</taxon>
    </lineage>
</organism>
<gene>
    <name evidence="6" type="ORF">GCT13_22720</name>
</gene>
<comment type="subcellular location">
    <subcellularLocation>
        <location evidence="1">Membrane</location>
        <topology evidence="1">Multi-pass membrane protein</topology>
    </subcellularLocation>
</comment>
<dbReference type="RefSeq" id="WP_152761874.1">
    <property type="nucleotide sequence ID" value="NZ_WHNP01000021.1"/>
</dbReference>
<dbReference type="Pfam" id="PF00916">
    <property type="entry name" value="Sulfate_transp"/>
    <property type="match status" value="1"/>
</dbReference>
<name>A0A7X1NDN3_9BURK</name>
<keyword evidence="4" id="KW-0472">Membrane</keyword>
<evidence type="ECO:0000313" key="7">
    <source>
        <dbReference type="Proteomes" id="UP000484381"/>
    </source>
</evidence>
<evidence type="ECO:0000313" key="6">
    <source>
        <dbReference type="EMBL" id="MPW19636.1"/>
    </source>
</evidence>
<evidence type="ECO:0000256" key="1">
    <source>
        <dbReference type="ARBA" id="ARBA00004141"/>
    </source>
</evidence>
<protein>
    <recommendedName>
        <fullName evidence="5">SLC26A/SulP transporter domain-containing protein</fullName>
    </recommendedName>
</protein>
<keyword evidence="3" id="KW-1133">Transmembrane helix</keyword>
<comment type="caution">
    <text evidence="6">The sequence shown here is derived from an EMBL/GenBank/DDBJ whole genome shotgun (WGS) entry which is preliminary data.</text>
</comment>
<accession>A0A7X1NDN3</accession>
<dbReference type="GO" id="GO:0016020">
    <property type="term" value="C:membrane"/>
    <property type="evidence" value="ECO:0007669"/>
    <property type="project" value="UniProtKB-SubCell"/>
</dbReference>
<dbReference type="InterPro" id="IPR001902">
    <property type="entry name" value="SLC26A/SulP_fam"/>
</dbReference>
<dbReference type="InterPro" id="IPR011547">
    <property type="entry name" value="SLC26A/SulP_dom"/>
</dbReference>
<evidence type="ECO:0000256" key="4">
    <source>
        <dbReference type="ARBA" id="ARBA00023136"/>
    </source>
</evidence>
<dbReference type="AlphaFoldDB" id="A0A7X1NDN3"/>
<keyword evidence="7" id="KW-1185">Reference proteome</keyword>
<dbReference type="Proteomes" id="UP000484381">
    <property type="component" value="Unassembled WGS sequence"/>
</dbReference>
<evidence type="ECO:0000259" key="5">
    <source>
        <dbReference type="Pfam" id="PF00916"/>
    </source>
</evidence>
<proteinExistence type="predicted"/>
<dbReference type="PANTHER" id="PTHR11814">
    <property type="entry name" value="SULFATE TRANSPORTER"/>
    <property type="match status" value="1"/>
</dbReference>
<dbReference type="EMBL" id="WHNP01000021">
    <property type="protein sequence ID" value="MPW19636.1"/>
    <property type="molecule type" value="Genomic_DNA"/>
</dbReference>
<reference evidence="6 7" key="1">
    <citation type="submission" date="2019-10" db="EMBL/GenBank/DDBJ databases">
        <title>Paraburkholderia sp. isolated from nodules of Mimosa pudica from Brazilian Atlantic Forest soils.</title>
        <authorList>
            <person name="Paulitsch F."/>
            <person name="Hungria M."/>
            <person name="Dall'Agnol R."/>
        </authorList>
    </citation>
    <scope>NUCLEOTIDE SEQUENCE [LARGE SCALE GENOMIC DNA]</scope>
    <source>
        <strain evidence="6 7">CNPSo 3157</strain>
    </source>
</reference>
<feature type="domain" description="SLC26A/SulP transporter" evidence="5">
    <location>
        <begin position="41"/>
        <end position="96"/>
    </location>
</feature>